<proteinExistence type="predicted"/>
<gene>
    <name evidence="2" type="ORF">CDAR_252841</name>
</gene>
<keyword evidence="3" id="KW-1185">Reference proteome</keyword>
<feature type="region of interest" description="Disordered" evidence="1">
    <location>
        <begin position="38"/>
        <end position="67"/>
    </location>
</feature>
<organism evidence="2 3">
    <name type="scientific">Caerostris darwini</name>
    <dbReference type="NCBI Taxonomy" id="1538125"/>
    <lineage>
        <taxon>Eukaryota</taxon>
        <taxon>Metazoa</taxon>
        <taxon>Ecdysozoa</taxon>
        <taxon>Arthropoda</taxon>
        <taxon>Chelicerata</taxon>
        <taxon>Arachnida</taxon>
        <taxon>Araneae</taxon>
        <taxon>Araneomorphae</taxon>
        <taxon>Entelegynae</taxon>
        <taxon>Araneoidea</taxon>
        <taxon>Araneidae</taxon>
        <taxon>Caerostris</taxon>
    </lineage>
</organism>
<feature type="compositionally biased region" description="Basic and acidic residues" evidence="1">
    <location>
        <begin position="39"/>
        <end position="67"/>
    </location>
</feature>
<evidence type="ECO:0000313" key="2">
    <source>
        <dbReference type="EMBL" id="GIY04484.1"/>
    </source>
</evidence>
<dbReference type="AlphaFoldDB" id="A0AAV4Q798"/>
<evidence type="ECO:0000313" key="3">
    <source>
        <dbReference type="Proteomes" id="UP001054837"/>
    </source>
</evidence>
<dbReference type="Proteomes" id="UP001054837">
    <property type="component" value="Unassembled WGS sequence"/>
</dbReference>
<comment type="caution">
    <text evidence="2">The sequence shown here is derived from an EMBL/GenBank/DDBJ whole genome shotgun (WGS) entry which is preliminary data.</text>
</comment>
<evidence type="ECO:0000256" key="1">
    <source>
        <dbReference type="SAM" id="MobiDB-lite"/>
    </source>
</evidence>
<sequence length="67" mass="7827">MFIRAFHSTTTRQMAPLHKASSYNHFKMNQYLAFQGQLAKKDSPTKDRISPEMHSPSRDNRKFDIQG</sequence>
<reference evidence="2 3" key="1">
    <citation type="submission" date="2021-06" db="EMBL/GenBank/DDBJ databases">
        <title>Caerostris darwini draft genome.</title>
        <authorList>
            <person name="Kono N."/>
            <person name="Arakawa K."/>
        </authorList>
    </citation>
    <scope>NUCLEOTIDE SEQUENCE [LARGE SCALE GENOMIC DNA]</scope>
</reference>
<accession>A0AAV4Q798</accession>
<dbReference type="EMBL" id="BPLQ01003930">
    <property type="protein sequence ID" value="GIY04484.1"/>
    <property type="molecule type" value="Genomic_DNA"/>
</dbReference>
<protein>
    <submittedName>
        <fullName evidence="2">Uncharacterized protein</fullName>
    </submittedName>
</protein>
<name>A0AAV4Q798_9ARAC</name>